<reference evidence="3 4" key="1">
    <citation type="submission" date="2019-09" db="EMBL/GenBank/DDBJ databases">
        <title>FDA dAtabase for Regulatory Grade micrObial Sequences (FDA-ARGOS): Supporting development and validation of Infectious Disease Dx tests.</title>
        <authorList>
            <person name="Sciortino C."/>
            <person name="Tallon L."/>
            <person name="Sadzewicz L."/>
            <person name="Vavikolanu K."/>
            <person name="Mehta A."/>
            <person name="Aluvathingal J."/>
            <person name="Nadendla S."/>
            <person name="Nandy P."/>
            <person name="Geyer C."/>
            <person name="Yan Y."/>
            <person name="Sichtig H."/>
        </authorList>
    </citation>
    <scope>NUCLEOTIDE SEQUENCE [LARGE SCALE GENOMIC DNA]</scope>
    <source>
        <strain evidence="3 4">FDAARGOS_664</strain>
    </source>
</reference>
<dbReference type="Pfam" id="PF03401">
    <property type="entry name" value="TctC"/>
    <property type="match status" value="1"/>
</dbReference>
<dbReference type="InterPro" id="IPR005064">
    <property type="entry name" value="BUG"/>
</dbReference>
<accession>A0A5P2HA65</accession>
<dbReference type="CDD" id="cd13578">
    <property type="entry name" value="PBP2_Bug27"/>
    <property type="match status" value="1"/>
</dbReference>
<feature type="signal peptide" evidence="2">
    <location>
        <begin position="1"/>
        <end position="32"/>
    </location>
</feature>
<dbReference type="PIRSF" id="PIRSF017082">
    <property type="entry name" value="YflP"/>
    <property type="match status" value="1"/>
</dbReference>
<feature type="chain" id="PRO_5025058853" evidence="2">
    <location>
        <begin position="33"/>
        <end position="332"/>
    </location>
</feature>
<proteinExistence type="inferred from homology"/>
<gene>
    <name evidence="3" type="ORF">FOB72_19515</name>
</gene>
<dbReference type="Gene3D" id="3.40.190.150">
    <property type="entry name" value="Bordetella uptake gene, domain 1"/>
    <property type="match status" value="1"/>
</dbReference>
<protein>
    <submittedName>
        <fullName evidence="3">Tripartite tricarboxylate transporter substrate binding protein</fullName>
    </submittedName>
</protein>
<dbReference type="AlphaFoldDB" id="A0A5P2HA65"/>
<sequence>MTFSASRRALAGLVPAVALTALTALPAPRAFAQKYPDKPVTMVVGSAPGGFTDVLGRLVGQQLSEKLGQPVVIDNRAGASTTIGTQIVTKAEPDGYTLLMGHFAGVSVAPAMMARLSYDPIRDLTPIARVASTPVILTVGPSIQARTLKDLIEYLRKHPGKVTYASSGIGTAQHLAAVQFMRATDTEMVHVPYKGSSQGMTDLLGGRVDLNFESPPNVLQHIKAGKLHGIAITSLKRSPLLPDVPTMDESGLPKFEMSQWFGVMGPAKMQRAQVEMLNRDINAILARPEVAEKIQSMGGDVLGGTADQFAAFQKADAAHWARLLREAGIKPE</sequence>
<evidence type="ECO:0000256" key="1">
    <source>
        <dbReference type="ARBA" id="ARBA00006987"/>
    </source>
</evidence>
<name>A0A5P2HA65_9BURK</name>
<dbReference type="RefSeq" id="WP_150374395.1">
    <property type="nucleotide sequence ID" value="NZ_CP044067.1"/>
</dbReference>
<evidence type="ECO:0000313" key="3">
    <source>
        <dbReference type="EMBL" id="QET04333.1"/>
    </source>
</evidence>
<dbReference type="Proteomes" id="UP000322822">
    <property type="component" value="Chromosome 2"/>
</dbReference>
<dbReference type="EMBL" id="CP044067">
    <property type="protein sequence ID" value="QET04333.1"/>
    <property type="molecule type" value="Genomic_DNA"/>
</dbReference>
<organism evidence="3 4">
    <name type="scientific">Cupriavidus pauculus</name>
    <dbReference type="NCBI Taxonomy" id="82633"/>
    <lineage>
        <taxon>Bacteria</taxon>
        <taxon>Pseudomonadati</taxon>
        <taxon>Pseudomonadota</taxon>
        <taxon>Betaproteobacteria</taxon>
        <taxon>Burkholderiales</taxon>
        <taxon>Burkholderiaceae</taxon>
        <taxon>Cupriavidus</taxon>
    </lineage>
</organism>
<dbReference type="OrthoDB" id="8678477at2"/>
<comment type="similarity">
    <text evidence="1">Belongs to the UPF0065 (bug) family.</text>
</comment>
<dbReference type="InterPro" id="IPR042100">
    <property type="entry name" value="Bug_dom1"/>
</dbReference>
<evidence type="ECO:0000313" key="4">
    <source>
        <dbReference type="Proteomes" id="UP000322822"/>
    </source>
</evidence>
<dbReference type="Gene3D" id="3.40.190.10">
    <property type="entry name" value="Periplasmic binding protein-like II"/>
    <property type="match status" value="1"/>
</dbReference>
<keyword evidence="2" id="KW-0732">Signal</keyword>
<dbReference type="PANTHER" id="PTHR42928">
    <property type="entry name" value="TRICARBOXYLATE-BINDING PROTEIN"/>
    <property type="match status" value="1"/>
</dbReference>
<dbReference type="SUPFAM" id="SSF53850">
    <property type="entry name" value="Periplasmic binding protein-like II"/>
    <property type="match status" value="1"/>
</dbReference>
<evidence type="ECO:0000256" key="2">
    <source>
        <dbReference type="SAM" id="SignalP"/>
    </source>
</evidence>
<dbReference type="InterPro" id="IPR006311">
    <property type="entry name" value="TAT_signal"/>
</dbReference>
<dbReference type="PROSITE" id="PS51318">
    <property type="entry name" value="TAT"/>
    <property type="match status" value="1"/>
</dbReference>
<dbReference type="PANTHER" id="PTHR42928:SF5">
    <property type="entry name" value="BLR1237 PROTEIN"/>
    <property type="match status" value="1"/>
</dbReference>